<evidence type="ECO:0000313" key="2">
    <source>
        <dbReference type="EMBL" id="AXY03035.1"/>
    </source>
</evidence>
<sequence length="209" mass="23594">MKKYVLASLLFTASSTVVAEQISWEQLRPAITPIEDPFLALSDEQLFELGTLAKYRQSKALNESQLQTKKEIEAKLHEEGVNVDWLFSKRQEITDYRRQIATQPNTDLTADSYEIPGFITPVEFNDDVVTKFFLVPTSGACVHTPPPPANQIVLVSYPKGLKLTSLYEPVWVKGELEIEKVKADVTYVDGAMDVETVYQMDADSIRAYQ</sequence>
<accession>A0ABN5PIT3</accession>
<proteinExistence type="predicted"/>
<evidence type="ECO:0000313" key="3">
    <source>
        <dbReference type="Proteomes" id="UP000262832"/>
    </source>
</evidence>
<reference evidence="2 3" key="1">
    <citation type="submission" date="2018-08" db="EMBL/GenBank/DDBJ databases">
        <title>Genomic taxonomy of the Vibrionaceae family.</title>
        <authorList>
            <person name="Gomez-Gil B."/>
            <person name="Tanaka M."/>
            <person name="Sawabe T."/>
            <person name="Enciso-Ibarra K."/>
        </authorList>
    </citation>
    <scope>NUCLEOTIDE SEQUENCE [LARGE SCALE GENOMIC DNA]</scope>
    <source>
        <strain evidence="2 3">CAIM 1831</strain>
    </source>
</reference>
<gene>
    <name evidence="2" type="ORF">D1115_19020</name>
</gene>
<feature type="chain" id="PRO_5045275838" evidence="1">
    <location>
        <begin position="20"/>
        <end position="209"/>
    </location>
</feature>
<dbReference type="Pfam" id="PF11736">
    <property type="entry name" value="DUF3299"/>
    <property type="match status" value="1"/>
</dbReference>
<name>A0ABN5PIT3_9VIBR</name>
<dbReference type="RefSeq" id="WP_128812935.1">
    <property type="nucleotide sequence ID" value="NZ_CP032094.1"/>
</dbReference>
<protein>
    <submittedName>
        <fullName evidence="2">DUF3299 domain-containing protein</fullName>
    </submittedName>
</protein>
<feature type="signal peptide" evidence="1">
    <location>
        <begin position="1"/>
        <end position="19"/>
    </location>
</feature>
<organism evidence="2 3">
    <name type="scientific">Vibrio alfacsensis</name>
    <dbReference type="NCBI Taxonomy" id="1074311"/>
    <lineage>
        <taxon>Bacteria</taxon>
        <taxon>Pseudomonadati</taxon>
        <taxon>Pseudomonadota</taxon>
        <taxon>Gammaproteobacteria</taxon>
        <taxon>Vibrionales</taxon>
        <taxon>Vibrionaceae</taxon>
        <taxon>Vibrio</taxon>
    </lineage>
</organism>
<evidence type="ECO:0000256" key="1">
    <source>
        <dbReference type="SAM" id="SignalP"/>
    </source>
</evidence>
<dbReference type="Proteomes" id="UP000262832">
    <property type="component" value="Chromosome II"/>
</dbReference>
<dbReference type="EMBL" id="CP032094">
    <property type="protein sequence ID" value="AXY03035.1"/>
    <property type="molecule type" value="Genomic_DNA"/>
</dbReference>
<keyword evidence="1" id="KW-0732">Signal</keyword>
<dbReference type="InterPro" id="IPR021727">
    <property type="entry name" value="DUF3299"/>
</dbReference>
<dbReference type="Gene3D" id="2.40.50.870">
    <property type="entry name" value="Protein of unknown function (DUF3299)"/>
    <property type="match status" value="1"/>
</dbReference>
<keyword evidence="3" id="KW-1185">Reference proteome</keyword>